<feature type="transmembrane region" description="Helical" evidence="1">
    <location>
        <begin position="170"/>
        <end position="193"/>
    </location>
</feature>
<keyword evidence="1" id="KW-0472">Membrane</keyword>
<accession>A0A0F9I5A3</accession>
<feature type="transmembrane region" description="Helical" evidence="1">
    <location>
        <begin position="254"/>
        <end position="273"/>
    </location>
</feature>
<feature type="transmembrane region" description="Helical" evidence="1">
    <location>
        <begin position="139"/>
        <end position="158"/>
    </location>
</feature>
<comment type="caution">
    <text evidence="2">The sequence shown here is derived from an EMBL/GenBank/DDBJ whole genome shotgun (WGS) entry which is preliminary data.</text>
</comment>
<protein>
    <submittedName>
        <fullName evidence="2">Uncharacterized protein</fullName>
    </submittedName>
</protein>
<organism evidence="2">
    <name type="scientific">marine sediment metagenome</name>
    <dbReference type="NCBI Taxonomy" id="412755"/>
    <lineage>
        <taxon>unclassified sequences</taxon>
        <taxon>metagenomes</taxon>
        <taxon>ecological metagenomes</taxon>
    </lineage>
</organism>
<keyword evidence="1" id="KW-0812">Transmembrane</keyword>
<dbReference type="EMBL" id="LAZR01015051">
    <property type="protein sequence ID" value="KKM14849.1"/>
    <property type="molecule type" value="Genomic_DNA"/>
</dbReference>
<reference evidence="2" key="1">
    <citation type="journal article" date="2015" name="Nature">
        <title>Complex archaea that bridge the gap between prokaryotes and eukaryotes.</title>
        <authorList>
            <person name="Spang A."/>
            <person name="Saw J.H."/>
            <person name="Jorgensen S.L."/>
            <person name="Zaremba-Niedzwiedzka K."/>
            <person name="Martijn J."/>
            <person name="Lind A.E."/>
            <person name="van Eijk R."/>
            <person name="Schleper C."/>
            <person name="Guy L."/>
            <person name="Ettema T.J."/>
        </authorList>
    </citation>
    <scope>NUCLEOTIDE SEQUENCE</scope>
</reference>
<feature type="transmembrane region" description="Helical" evidence="1">
    <location>
        <begin position="6"/>
        <end position="25"/>
    </location>
</feature>
<dbReference type="AlphaFoldDB" id="A0A0F9I5A3"/>
<gene>
    <name evidence="2" type="ORF">LCGC14_1701970</name>
</gene>
<keyword evidence="1" id="KW-1133">Transmembrane helix</keyword>
<sequence length="639" mass="75214">LNFMTYLLSLALIWLILLSSRFYIYSRKFSTKIEARFIKKYSRMRYFLAVIVPFLILAILVIISLFYRSFLVFLSLDFLGPSDPENAVLVYIKEMRVIMPLIYFSLIMTLIFIIFEFVSTRRRAETRRAGTFDNFTFSFIVLFIFFFQIMQISIFLLLQPETVAALKSVFGAGGSALTYIFIFEFVVSMYFLYRIIKKTGKTLGWRILFFKKDGLIMLILACVFAQTFTRFTLASNIQNQIIEGFATVLMADKYIISVLMIFFLGTTILIYYLKPHETSMFMRLQKETISEEVKSLDKIYQIVRSEYIRRGEAYPIEIIERELIKVTRLSKGNVYSLLEELAKKDMDIVIREETKGFKKPTKTIDFVSVTERFEKKGVAKQKAKQYLSQRLFETAIKKEKQTSRLVKSADSSKIESTFIASLTTDYSKKQVDKELFRQKVAEADITFSGDLTSTIINRIIQVIKKEYVYRIENLEEDPDYFIPISEISGKIEQTLKINPGKLYQILEEISKKDLELRLVENPDEPEDKKIKFLPFTDDNMNYSLANFRPDDYSEFRVLVQKNFLKQFSAQREKRVLFQLKKGIPDQTEAQRSWVELLTLLHKYYPFFVEKLKLIPDKNKLQKQIDVMIKEFEKRQVQKP</sequence>
<name>A0A0F9I5A3_9ZZZZ</name>
<feature type="transmembrane region" description="Helical" evidence="1">
    <location>
        <begin position="214"/>
        <end position="234"/>
    </location>
</feature>
<evidence type="ECO:0000256" key="1">
    <source>
        <dbReference type="SAM" id="Phobius"/>
    </source>
</evidence>
<feature type="non-terminal residue" evidence="2">
    <location>
        <position position="1"/>
    </location>
</feature>
<feature type="transmembrane region" description="Helical" evidence="1">
    <location>
        <begin position="97"/>
        <end position="118"/>
    </location>
</feature>
<proteinExistence type="predicted"/>
<evidence type="ECO:0000313" key="2">
    <source>
        <dbReference type="EMBL" id="KKM14849.1"/>
    </source>
</evidence>
<feature type="transmembrane region" description="Helical" evidence="1">
    <location>
        <begin position="46"/>
        <end position="67"/>
    </location>
</feature>